<reference evidence="9 10" key="1">
    <citation type="submission" date="2021-02" db="EMBL/GenBank/DDBJ databases">
        <title>Variation within the Batrachochytrium salamandrivorans European outbreak.</title>
        <authorList>
            <person name="Kelly M."/>
            <person name="Pasmans F."/>
            <person name="Shea T.P."/>
            <person name="Munoz J.F."/>
            <person name="Carranza S."/>
            <person name="Cuomo C.A."/>
            <person name="Martel A."/>
        </authorList>
    </citation>
    <scope>NUCLEOTIDE SEQUENCE [LARGE SCALE GENOMIC DNA]</scope>
    <source>
        <strain evidence="9 10">AMFP18/2</strain>
    </source>
</reference>
<proteinExistence type="inferred from homology"/>
<dbReference type="CDD" id="cd11010">
    <property type="entry name" value="S1-P1_nuclease"/>
    <property type="match status" value="1"/>
</dbReference>
<dbReference type="EMBL" id="JAFCIX010000390">
    <property type="protein sequence ID" value="KAH6592114.1"/>
    <property type="molecule type" value="Genomic_DNA"/>
</dbReference>
<dbReference type="Proteomes" id="UP001648503">
    <property type="component" value="Unassembled WGS sequence"/>
</dbReference>
<keyword evidence="4" id="KW-0255">Endonuclease</keyword>
<keyword evidence="3" id="KW-0479">Metal-binding</keyword>
<comment type="caution">
    <text evidence="9">The sequence shown here is derived from an EMBL/GenBank/DDBJ whole genome shotgun (WGS) entry which is preliminary data.</text>
</comment>
<keyword evidence="2" id="KW-0540">Nuclease</keyword>
<comment type="similarity">
    <text evidence="1">Belongs to the nuclease type I family.</text>
</comment>
<evidence type="ECO:0000256" key="3">
    <source>
        <dbReference type="ARBA" id="ARBA00022723"/>
    </source>
</evidence>
<evidence type="ECO:0000256" key="4">
    <source>
        <dbReference type="ARBA" id="ARBA00022759"/>
    </source>
</evidence>
<organism evidence="9 10">
    <name type="scientific">Batrachochytrium salamandrivorans</name>
    <dbReference type="NCBI Taxonomy" id="1357716"/>
    <lineage>
        <taxon>Eukaryota</taxon>
        <taxon>Fungi</taxon>
        <taxon>Fungi incertae sedis</taxon>
        <taxon>Chytridiomycota</taxon>
        <taxon>Chytridiomycota incertae sedis</taxon>
        <taxon>Chytridiomycetes</taxon>
        <taxon>Rhizophydiales</taxon>
        <taxon>Rhizophydiales incertae sedis</taxon>
        <taxon>Batrachochytrium</taxon>
    </lineage>
</organism>
<evidence type="ECO:0000256" key="1">
    <source>
        <dbReference type="ARBA" id="ARBA00009547"/>
    </source>
</evidence>
<dbReference type="SUPFAM" id="SSF48537">
    <property type="entry name" value="Phospholipase C/P1 nuclease"/>
    <property type="match status" value="1"/>
</dbReference>
<keyword evidence="10" id="KW-1185">Reference proteome</keyword>
<evidence type="ECO:0000256" key="5">
    <source>
        <dbReference type="ARBA" id="ARBA00022801"/>
    </source>
</evidence>
<keyword evidence="5" id="KW-0378">Hydrolase</keyword>
<gene>
    <name evidence="9" type="ORF">BASA50_008260</name>
</gene>
<dbReference type="Gene3D" id="1.10.575.10">
    <property type="entry name" value="P1 Nuclease"/>
    <property type="match status" value="1"/>
</dbReference>
<dbReference type="InterPro" id="IPR003154">
    <property type="entry name" value="S1/P1nuclease"/>
</dbReference>
<dbReference type="Pfam" id="PF02265">
    <property type="entry name" value="S1-P1_nuclease"/>
    <property type="match status" value="1"/>
</dbReference>
<dbReference type="InterPro" id="IPR008947">
    <property type="entry name" value="PLipase_C/P1_nuclease_dom_sf"/>
</dbReference>
<keyword evidence="6" id="KW-1015">Disulfide bond</keyword>
<evidence type="ECO:0000256" key="2">
    <source>
        <dbReference type="ARBA" id="ARBA00022722"/>
    </source>
</evidence>
<evidence type="ECO:0000256" key="8">
    <source>
        <dbReference type="SAM" id="SignalP"/>
    </source>
</evidence>
<evidence type="ECO:0000313" key="9">
    <source>
        <dbReference type="EMBL" id="KAH6592114.1"/>
    </source>
</evidence>
<evidence type="ECO:0000256" key="7">
    <source>
        <dbReference type="ARBA" id="ARBA00023180"/>
    </source>
</evidence>
<feature type="signal peptide" evidence="8">
    <location>
        <begin position="1"/>
        <end position="19"/>
    </location>
</feature>
<dbReference type="PANTHER" id="PTHR33146">
    <property type="entry name" value="ENDONUCLEASE 4"/>
    <property type="match status" value="1"/>
</dbReference>
<evidence type="ECO:0000313" key="10">
    <source>
        <dbReference type="Proteomes" id="UP001648503"/>
    </source>
</evidence>
<evidence type="ECO:0000256" key="6">
    <source>
        <dbReference type="ARBA" id="ARBA00023157"/>
    </source>
</evidence>
<sequence>MKFATATVAILAAAPAALAWGGKAHATVGAVAASFLDESGAKLVADLLRGSSLETVATWADTVKRTSKYSSTGVLHYADSDDDPPSSCSYDDNHSCADGKCLVGAVATYTDVASCASSASAADKNDALKFLAHFLGDVTQPLHICGRGRGGNDQKIRFGGKKSVALHSIWDTQMPDKHIKEDHDNSVDTYASFLVQEIQSGAYSSEAASWISAHGVTDKNKNGNSLAAIDWATDSNSFDCTVVWPAYDADPNQDFAADYYTNSVPTIDLQIAKGGYVLGNWVNQIAATCNSAQRRRK</sequence>
<dbReference type="PANTHER" id="PTHR33146:SF26">
    <property type="entry name" value="ENDONUCLEASE 4"/>
    <property type="match status" value="1"/>
</dbReference>
<feature type="chain" id="PRO_5045081081" evidence="8">
    <location>
        <begin position="20"/>
        <end position="297"/>
    </location>
</feature>
<keyword evidence="7" id="KW-0325">Glycoprotein</keyword>
<name>A0ABQ8F4L8_9FUNG</name>
<accession>A0ABQ8F4L8</accession>
<keyword evidence="8" id="KW-0732">Signal</keyword>
<protein>
    <submittedName>
        <fullName evidence="9">Uncharacterized protein</fullName>
    </submittedName>
</protein>